<feature type="compositionally biased region" description="Polar residues" evidence="1">
    <location>
        <begin position="33"/>
        <end position="49"/>
    </location>
</feature>
<evidence type="ECO:0000313" key="2">
    <source>
        <dbReference type="EMBL" id="EKM55519.1"/>
    </source>
</evidence>
<feature type="compositionally biased region" description="Polar residues" evidence="1">
    <location>
        <begin position="57"/>
        <end position="77"/>
    </location>
</feature>
<dbReference type="Proteomes" id="UP000008370">
    <property type="component" value="Unassembled WGS sequence"/>
</dbReference>
<feature type="region of interest" description="Disordered" evidence="1">
    <location>
        <begin position="1"/>
        <end position="112"/>
    </location>
</feature>
<dbReference type="HOGENOM" id="CLU_1294825_0_0_1"/>
<evidence type="ECO:0000313" key="3">
    <source>
        <dbReference type="Proteomes" id="UP000008370"/>
    </source>
</evidence>
<accession>K5W965</accession>
<feature type="compositionally biased region" description="Low complexity" evidence="1">
    <location>
        <begin position="89"/>
        <end position="98"/>
    </location>
</feature>
<dbReference type="InParanoid" id="K5W965"/>
<evidence type="ECO:0000256" key="1">
    <source>
        <dbReference type="SAM" id="MobiDB-lite"/>
    </source>
</evidence>
<dbReference type="EMBL" id="JH930472">
    <property type="protein sequence ID" value="EKM55519.1"/>
    <property type="molecule type" value="Genomic_DNA"/>
</dbReference>
<proteinExistence type="predicted"/>
<reference evidence="2 3" key="1">
    <citation type="journal article" date="2012" name="BMC Genomics">
        <title>Comparative genomics of the white-rot fungi, Phanerochaete carnosa and P. chrysosporium, to elucidate the genetic basis of the distinct wood types they colonize.</title>
        <authorList>
            <person name="Suzuki H."/>
            <person name="MacDonald J."/>
            <person name="Syed K."/>
            <person name="Salamov A."/>
            <person name="Hori C."/>
            <person name="Aerts A."/>
            <person name="Henrissat B."/>
            <person name="Wiebenga A."/>
            <person name="vanKuyk P.A."/>
            <person name="Barry K."/>
            <person name="Lindquist E."/>
            <person name="LaButti K."/>
            <person name="Lapidus A."/>
            <person name="Lucas S."/>
            <person name="Coutinho P."/>
            <person name="Gong Y."/>
            <person name="Samejima M."/>
            <person name="Mahadevan R."/>
            <person name="Abou-Zaid M."/>
            <person name="de Vries R.P."/>
            <person name="Igarashi K."/>
            <person name="Yadav J.S."/>
            <person name="Grigoriev I.V."/>
            <person name="Master E.R."/>
        </authorList>
    </citation>
    <scope>NUCLEOTIDE SEQUENCE [LARGE SCALE GENOMIC DNA]</scope>
    <source>
        <strain evidence="2 3">HHB-10118-sp</strain>
    </source>
</reference>
<dbReference type="KEGG" id="pco:PHACADRAFT_195552"/>
<dbReference type="GeneID" id="18911090"/>
<keyword evidence="3" id="KW-1185">Reference proteome</keyword>
<dbReference type="OrthoDB" id="3269397at2759"/>
<sequence length="213" mass="23505">MDVDTKPSEQLPALKVDAPPANVKASEELEPPKSTSAGSATPQKANGESMSRPRSPLLQQRGLTKTPTTPMSPQSRSPMAPLPPKPEWSSTPQSTPTVPSAPPPVAEPAEDNLAAIKKELKDRYRMDFENPEPLPWANDEYDRLKNHQRRLELDYYTAARTTMQALYELDIAKIELASSTARRELAVKQLNLALDGKAGIDWPYDYDALGNSE</sequence>
<organism evidence="2 3">
    <name type="scientific">Phanerochaete carnosa (strain HHB-10118-sp)</name>
    <name type="common">White-rot fungus</name>
    <name type="synonym">Peniophora carnosa</name>
    <dbReference type="NCBI Taxonomy" id="650164"/>
    <lineage>
        <taxon>Eukaryota</taxon>
        <taxon>Fungi</taxon>
        <taxon>Dikarya</taxon>
        <taxon>Basidiomycota</taxon>
        <taxon>Agaricomycotina</taxon>
        <taxon>Agaricomycetes</taxon>
        <taxon>Polyporales</taxon>
        <taxon>Phanerochaetaceae</taxon>
        <taxon>Phanerochaete</taxon>
    </lineage>
</organism>
<dbReference type="AlphaFoldDB" id="K5W965"/>
<name>K5W965_PHACS</name>
<dbReference type="RefSeq" id="XP_007395843.1">
    <property type="nucleotide sequence ID" value="XM_007395781.1"/>
</dbReference>
<gene>
    <name evidence="2" type="ORF">PHACADRAFT_195552</name>
</gene>
<protein>
    <submittedName>
        <fullName evidence="2">Uncharacterized protein</fullName>
    </submittedName>
</protein>